<evidence type="ECO:0000256" key="1">
    <source>
        <dbReference type="ARBA" id="ARBA00004569"/>
    </source>
</evidence>
<evidence type="ECO:0000256" key="8">
    <source>
        <dbReference type="PROSITE-ProRule" id="PRU00433"/>
    </source>
</evidence>
<organism evidence="11 12">
    <name type="scientific">Babesia microti (strain RI)</name>
    <dbReference type="NCBI Taxonomy" id="1133968"/>
    <lineage>
        <taxon>Eukaryota</taxon>
        <taxon>Sar</taxon>
        <taxon>Alveolata</taxon>
        <taxon>Apicomplexa</taxon>
        <taxon>Aconoidasida</taxon>
        <taxon>Piroplasmida</taxon>
        <taxon>Babesiidae</taxon>
        <taxon>Babesia</taxon>
    </lineage>
</organism>
<feature type="domain" description="Cytochrome c" evidence="10">
    <location>
        <begin position="16"/>
        <end position="126"/>
    </location>
</feature>
<dbReference type="InterPro" id="IPR036909">
    <property type="entry name" value="Cyt_c-like_dom_sf"/>
</dbReference>
<comment type="similarity">
    <text evidence="2 9">Belongs to the cytochrome c family.</text>
</comment>
<evidence type="ECO:0000256" key="5">
    <source>
        <dbReference type="ARBA" id="ARBA00022723"/>
    </source>
</evidence>
<evidence type="ECO:0000256" key="9">
    <source>
        <dbReference type="RuleBase" id="RU004426"/>
    </source>
</evidence>
<evidence type="ECO:0000256" key="6">
    <source>
        <dbReference type="ARBA" id="ARBA00022982"/>
    </source>
</evidence>
<evidence type="ECO:0000256" key="4">
    <source>
        <dbReference type="ARBA" id="ARBA00022617"/>
    </source>
</evidence>
<gene>
    <name evidence="11" type="ORF">BmR1_04g05925</name>
</gene>
<reference evidence="11 12" key="3">
    <citation type="journal article" date="2016" name="Sci. Rep.">
        <title>Genome-wide diversity and gene expression profiling of Babesia microti isolates identify polymorphic genes that mediate host-pathogen interactions.</title>
        <authorList>
            <person name="Silva J.C."/>
            <person name="Cornillot E."/>
            <person name="McCracken C."/>
            <person name="Usmani-Brown S."/>
            <person name="Dwivedi A."/>
            <person name="Ifeonu O.O."/>
            <person name="Crabtree J."/>
            <person name="Gotia H.T."/>
            <person name="Virji A.Z."/>
            <person name="Reynes C."/>
            <person name="Colinge J."/>
            <person name="Kumar V."/>
            <person name="Lawres L."/>
            <person name="Pazzi J.E."/>
            <person name="Pablo J.V."/>
            <person name="Hung C."/>
            <person name="Brancato J."/>
            <person name="Kumari P."/>
            <person name="Orvis J."/>
            <person name="Tretina K."/>
            <person name="Chibucos M."/>
            <person name="Ott S."/>
            <person name="Sadzewicz L."/>
            <person name="Sengamalay N."/>
            <person name="Shetty A.C."/>
            <person name="Su Q."/>
            <person name="Tallon L."/>
            <person name="Fraser C.M."/>
            <person name="Frutos R."/>
            <person name="Molina D.M."/>
            <person name="Krause P.J."/>
            <person name="Ben Mamoun C."/>
        </authorList>
    </citation>
    <scope>NUCLEOTIDE SEQUENCE [LARGE SCALE GENOMIC DNA]</scope>
    <source>
        <strain evidence="11 12">RI</strain>
    </source>
</reference>
<dbReference type="Pfam" id="PF00034">
    <property type="entry name" value="Cytochrom_C"/>
    <property type="match status" value="1"/>
</dbReference>
<evidence type="ECO:0000256" key="2">
    <source>
        <dbReference type="ARBA" id="ARBA00006488"/>
    </source>
</evidence>
<dbReference type="InterPro" id="IPR002327">
    <property type="entry name" value="Cyt_c_1A/1B"/>
</dbReference>
<dbReference type="GO" id="GO:0020037">
    <property type="term" value="F:heme binding"/>
    <property type="evidence" value="ECO:0007669"/>
    <property type="project" value="InterPro"/>
</dbReference>
<reference evidence="11 12" key="2">
    <citation type="journal article" date="2013" name="PLoS ONE">
        <title>Whole genome mapping and re-organization of the nuclear and mitochondrial genomes of Babesia microti isolates.</title>
        <authorList>
            <person name="Cornillot E."/>
            <person name="Dassouli A."/>
            <person name="Garg A."/>
            <person name="Pachikara N."/>
            <person name="Randazzo S."/>
            <person name="Depoix D."/>
            <person name="Carcy B."/>
            <person name="Delbecq S."/>
            <person name="Frutos R."/>
            <person name="Silva J.C."/>
            <person name="Sutton R."/>
            <person name="Krause P.J."/>
            <person name="Mamoun C.B."/>
        </authorList>
    </citation>
    <scope>NUCLEOTIDE SEQUENCE [LARGE SCALE GENOMIC DNA]</scope>
    <source>
        <strain evidence="11 12">RI</strain>
    </source>
</reference>
<keyword evidence="5 8" id="KW-0479">Metal-binding</keyword>
<keyword evidence="7 8" id="KW-0408">Iron</keyword>
<comment type="subcellular location">
    <subcellularLocation>
        <location evidence="1">Mitochondrion intermembrane space</location>
    </subcellularLocation>
</comment>
<keyword evidence="4 8" id="KW-0349">Heme</keyword>
<dbReference type="RefSeq" id="XP_012649791.1">
    <property type="nucleotide sequence ID" value="XM_012794337.1"/>
</dbReference>
<dbReference type="Gene3D" id="1.10.760.10">
    <property type="entry name" value="Cytochrome c-like domain"/>
    <property type="match status" value="1"/>
</dbReference>
<accession>I7J8G3</accession>
<dbReference type="VEuPathDB" id="PiroplasmaDB:BmR1_04g05925"/>
<evidence type="ECO:0000256" key="3">
    <source>
        <dbReference type="ARBA" id="ARBA00022448"/>
    </source>
</evidence>
<sequence>MAQPDIIDDNFVLPPGDAKRGAKLFKKHCQQCHSMRPDNRQPSGFAAVGPSLFNVYNRTAGIDNATTNTGFSVSMDNIGIVWNESNLMRYMKNPQAYVQSPIGMNFSGLPKFQDRVDIVHFLKTLTYDHEFGRNIAKECYNR</sequence>
<dbReference type="GO" id="GO:0009055">
    <property type="term" value="F:electron transfer activity"/>
    <property type="evidence" value="ECO:0007669"/>
    <property type="project" value="InterPro"/>
</dbReference>
<dbReference type="Proteomes" id="UP000002899">
    <property type="component" value="Chromosome IV"/>
</dbReference>
<dbReference type="PANTHER" id="PTHR11961">
    <property type="entry name" value="CYTOCHROME C"/>
    <property type="match status" value="1"/>
</dbReference>
<reference evidence="11 12" key="1">
    <citation type="journal article" date="2012" name="Nucleic Acids Res.">
        <title>Sequencing of the smallest Apicomplexan genome from the human pathogen Babesia microti.</title>
        <authorList>
            <person name="Cornillot E."/>
            <person name="Hadj-Kaddour K."/>
            <person name="Dassouli A."/>
            <person name="Noel B."/>
            <person name="Ranwez V."/>
            <person name="Vacherie B."/>
            <person name="Augagneur Y."/>
            <person name="Bres V."/>
            <person name="Duclos A."/>
            <person name="Randazzo S."/>
            <person name="Carcy B."/>
            <person name="Debierre-Grockiego F."/>
            <person name="Delbecq S."/>
            <person name="Moubri-Menage K."/>
            <person name="Shams-Eldin H."/>
            <person name="Usmani-Brown S."/>
            <person name="Bringaud F."/>
            <person name="Wincker P."/>
            <person name="Vivares C.P."/>
            <person name="Schwarz R.T."/>
            <person name="Schetters T.P."/>
            <person name="Krause P.J."/>
            <person name="Gorenflot A."/>
            <person name="Berry V."/>
            <person name="Barbe V."/>
            <person name="Ben Mamoun C."/>
        </authorList>
    </citation>
    <scope>NUCLEOTIDE SEQUENCE [LARGE SCALE GENOMIC DNA]</scope>
    <source>
        <strain evidence="11 12">RI</strain>
    </source>
</reference>
<dbReference type="EMBL" id="LN871599">
    <property type="protein sequence ID" value="CCF75383.1"/>
    <property type="molecule type" value="Genomic_DNA"/>
</dbReference>
<dbReference type="OrthoDB" id="449280at2759"/>
<evidence type="ECO:0000313" key="12">
    <source>
        <dbReference type="Proteomes" id="UP000002899"/>
    </source>
</evidence>
<dbReference type="GO" id="GO:0005758">
    <property type="term" value="C:mitochondrial intermembrane space"/>
    <property type="evidence" value="ECO:0007669"/>
    <property type="project" value="UniProtKB-SubCell"/>
</dbReference>
<dbReference type="PROSITE" id="PS51007">
    <property type="entry name" value="CYTC"/>
    <property type="match status" value="1"/>
</dbReference>
<evidence type="ECO:0000256" key="7">
    <source>
        <dbReference type="ARBA" id="ARBA00023004"/>
    </source>
</evidence>
<keyword evidence="12" id="KW-1185">Reference proteome</keyword>
<dbReference type="SUPFAM" id="SSF46626">
    <property type="entry name" value="Cytochrome c"/>
    <property type="match status" value="1"/>
</dbReference>
<dbReference type="InterPro" id="IPR009056">
    <property type="entry name" value="Cyt_c-like_dom"/>
</dbReference>
<evidence type="ECO:0000313" key="11">
    <source>
        <dbReference type="EMBL" id="CCF75383.1"/>
    </source>
</evidence>
<name>I7J8G3_BABMR</name>
<dbReference type="KEGG" id="bmic:BmR1_04g05925"/>
<keyword evidence="3" id="KW-0813">Transport</keyword>
<evidence type="ECO:0000259" key="10">
    <source>
        <dbReference type="PROSITE" id="PS51007"/>
    </source>
</evidence>
<dbReference type="GO" id="GO:0046872">
    <property type="term" value="F:metal ion binding"/>
    <property type="evidence" value="ECO:0007669"/>
    <property type="project" value="UniProtKB-KW"/>
</dbReference>
<proteinExistence type="inferred from homology"/>
<protein>
    <submittedName>
        <fullName evidence="11">Cytochrome c</fullName>
    </submittedName>
</protein>
<dbReference type="GeneID" id="24425830"/>
<dbReference type="AlphaFoldDB" id="I7J8G3"/>
<keyword evidence="6" id="KW-0249">Electron transport</keyword>